<comment type="caution">
    <text evidence="1">The sequence shown here is derived from an EMBL/GenBank/DDBJ whole genome shotgun (WGS) entry which is preliminary data.</text>
</comment>
<protein>
    <submittedName>
        <fullName evidence="1">Uncharacterized protein</fullName>
    </submittedName>
</protein>
<dbReference type="AlphaFoldDB" id="A0A0F9NBK8"/>
<name>A0A0F9NBK8_9ZZZZ</name>
<sequence length="106" mass="12013">MANRPAIFIPCHDLIEYQLLPCALLLLLDKLGEGENDPDSAEHKQQLGIFLADWNSLDKKHQEQFAARMARTLLDGVNLEYLKAQVAQMAHQSSVNRLFSTDHARN</sequence>
<accession>A0A0F9NBK8</accession>
<proteinExistence type="predicted"/>
<evidence type="ECO:0000313" key="1">
    <source>
        <dbReference type="EMBL" id="KKM86175.1"/>
    </source>
</evidence>
<gene>
    <name evidence="1" type="ORF">LCGC14_1281580</name>
</gene>
<organism evidence="1">
    <name type="scientific">marine sediment metagenome</name>
    <dbReference type="NCBI Taxonomy" id="412755"/>
    <lineage>
        <taxon>unclassified sequences</taxon>
        <taxon>metagenomes</taxon>
        <taxon>ecological metagenomes</taxon>
    </lineage>
</organism>
<dbReference type="EMBL" id="LAZR01007294">
    <property type="protein sequence ID" value="KKM86175.1"/>
    <property type="molecule type" value="Genomic_DNA"/>
</dbReference>
<reference evidence="1" key="1">
    <citation type="journal article" date="2015" name="Nature">
        <title>Complex archaea that bridge the gap between prokaryotes and eukaryotes.</title>
        <authorList>
            <person name="Spang A."/>
            <person name="Saw J.H."/>
            <person name="Jorgensen S.L."/>
            <person name="Zaremba-Niedzwiedzka K."/>
            <person name="Martijn J."/>
            <person name="Lind A.E."/>
            <person name="van Eijk R."/>
            <person name="Schleper C."/>
            <person name="Guy L."/>
            <person name="Ettema T.J."/>
        </authorList>
    </citation>
    <scope>NUCLEOTIDE SEQUENCE</scope>
</reference>